<dbReference type="EMBL" id="FWXR01000001">
    <property type="protein sequence ID" value="SMC32415.1"/>
    <property type="molecule type" value="Genomic_DNA"/>
</dbReference>
<protein>
    <submittedName>
        <fullName evidence="1">Uncharacterized protein</fullName>
    </submittedName>
</protein>
<gene>
    <name evidence="1" type="ORF">SAMN06297251_10128</name>
</gene>
<keyword evidence="2" id="KW-1185">Reference proteome</keyword>
<reference evidence="1 2" key="1">
    <citation type="submission" date="2017-04" db="EMBL/GenBank/DDBJ databases">
        <authorList>
            <person name="Afonso C.L."/>
            <person name="Miller P.J."/>
            <person name="Scott M.A."/>
            <person name="Spackman E."/>
            <person name="Goraichik I."/>
            <person name="Dimitrov K.M."/>
            <person name="Suarez D.L."/>
            <person name="Swayne D.E."/>
        </authorList>
    </citation>
    <scope>NUCLEOTIDE SEQUENCE [LARGE SCALE GENOMIC DNA]</scope>
    <source>
        <strain evidence="1 2">CGMCC 1.10972</strain>
    </source>
</reference>
<dbReference type="RefSeq" id="WP_084407769.1">
    <property type="nucleotide sequence ID" value="NZ_FWXR01000001.1"/>
</dbReference>
<evidence type="ECO:0000313" key="2">
    <source>
        <dbReference type="Proteomes" id="UP000192656"/>
    </source>
</evidence>
<organism evidence="1 2">
    <name type="scientific">Fulvimarina manganoxydans</name>
    <dbReference type="NCBI Taxonomy" id="937218"/>
    <lineage>
        <taxon>Bacteria</taxon>
        <taxon>Pseudomonadati</taxon>
        <taxon>Pseudomonadota</taxon>
        <taxon>Alphaproteobacteria</taxon>
        <taxon>Hyphomicrobiales</taxon>
        <taxon>Aurantimonadaceae</taxon>
        <taxon>Fulvimarina</taxon>
    </lineage>
</organism>
<name>A0A1W1Y8E9_9HYPH</name>
<evidence type="ECO:0000313" key="1">
    <source>
        <dbReference type="EMBL" id="SMC32415.1"/>
    </source>
</evidence>
<accession>A0A1W1Y8E9</accession>
<dbReference type="Proteomes" id="UP000192656">
    <property type="component" value="Unassembled WGS sequence"/>
</dbReference>
<dbReference type="AlphaFoldDB" id="A0A1W1Y8E9"/>
<sequence>MTRRLEDDEDLSFGNGDLSVIDSRSGIRIVDHDALITWNDLDEIADAAATRIPAHRFYRAIANGETDDAA</sequence>
<dbReference type="STRING" id="937218.SAMN06297251_10128"/>
<proteinExistence type="predicted"/>